<reference evidence="2" key="1">
    <citation type="journal article" date="2020" name="Stud. Mycol.">
        <title>101 Dothideomycetes genomes: a test case for predicting lifestyles and emergence of pathogens.</title>
        <authorList>
            <person name="Haridas S."/>
            <person name="Albert R."/>
            <person name="Binder M."/>
            <person name="Bloem J."/>
            <person name="Labutti K."/>
            <person name="Salamov A."/>
            <person name="Andreopoulos B."/>
            <person name="Baker S."/>
            <person name="Barry K."/>
            <person name="Bills G."/>
            <person name="Bluhm B."/>
            <person name="Cannon C."/>
            <person name="Castanera R."/>
            <person name="Culley D."/>
            <person name="Daum C."/>
            <person name="Ezra D."/>
            <person name="Gonzalez J."/>
            <person name="Henrissat B."/>
            <person name="Kuo A."/>
            <person name="Liang C."/>
            <person name="Lipzen A."/>
            <person name="Lutzoni F."/>
            <person name="Magnuson J."/>
            <person name="Mondo S."/>
            <person name="Nolan M."/>
            <person name="Ohm R."/>
            <person name="Pangilinan J."/>
            <person name="Park H.-J."/>
            <person name="Ramirez L."/>
            <person name="Alfaro M."/>
            <person name="Sun H."/>
            <person name="Tritt A."/>
            <person name="Yoshinaga Y."/>
            <person name="Zwiers L.-H."/>
            <person name="Turgeon B."/>
            <person name="Goodwin S."/>
            <person name="Spatafora J."/>
            <person name="Crous P."/>
            <person name="Grigoriev I."/>
        </authorList>
    </citation>
    <scope>NUCLEOTIDE SEQUENCE</scope>
    <source>
        <strain evidence="2">CBS 130266</strain>
    </source>
</reference>
<dbReference type="EMBL" id="MU007041">
    <property type="protein sequence ID" value="KAF2430159.1"/>
    <property type="molecule type" value="Genomic_DNA"/>
</dbReference>
<evidence type="ECO:0000256" key="1">
    <source>
        <dbReference type="SAM" id="MobiDB-lite"/>
    </source>
</evidence>
<evidence type="ECO:0000313" key="2">
    <source>
        <dbReference type="EMBL" id="KAF2430159.1"/>
    </source>
</evidence>
<keyword evidence="3" id="KW-1185">Reference proteome</keyword>
<feature type="compositionally biased region" description="Pro residues" evidence="1">
    <location>
        <begin position="98"/>
        <end position="109"/>
    </location>
</feature>
<accession>A0A9P4TXB0</accession>
<gene>
    <name evidence="2" type="ORF">EJ08DRAFT_253646</name>
</gene>
<feature type="compositionally biased region" description="Gly residues" evidence="1">
    <location>
        <begin position="165"/>
        <end position="213"/>
    </location>
</feature>
<comment type="caution">
    <text evidence="2">The sequence shown here is derived from an EMBL/GenBank/DDBJ whole genome shotgun (WGS) entry which is preliminary data.</text>
</comment>
<sequence length="213" mass="21667">MCFAFYRKCQNDDKVCELEVQQCLLAKEMFGEQGGFCTDIGPEDAHTIPALCASCYRRQNPGDGEDEYLDWIADVSAEFLTDLDLKTGRGMMGGQGPKGPPVEGPPVKGPPIKGMPAPVPGGGQAGQGDSRGGGGGTSGRGGYGGRGGRGSEFGNGSGYDSRSGYGRGTGYGSGRQYGSGRDGGAGAGYGGGRQYGGGRDGGAGYGSGRQYGR</sequence>
<evidence type="ECO:0000313" key="3">
    <source>
        <dbReference type="Proteomes" id="UP000800235"/>
    </source>
</evidence>
<proteinExistence type="predicted"/>
<feature type="region of interest" description="Disordered" evidence="1">
    <location>
        <begin position="86"/>
        <end position="213"/>
    </location>
</feature>
<dbReference type="Proteomes" id="UP000800235">
    <property type="component" value="Unassembled WGS sequence"/>
</dbReference>
<protein>
    <submittedName>
        <fullName evidence="2">Uncharacterized protein</fullName>
    </submittedName>
</protein>
<feature type="compositionally biased region" description="Gly residues" evidence="1">
    <location>
        <begin position="120"/>
        <end position="157"/>
    </location>
</feature>
<name>A0A9P4TXB0_9PEZI</name>
<organism evidence="2 3">
    <name type="scientific">Tothia fuscella</name>
    <dbReference type="NCBI Taxonomy" id="1048955"/>
    <lineage>
        <taxon>Eukaryota</taxon>
        <taxon>Fungi</taxon>
        <taxon>Dikarya</taxon>
        <taxon>Ascomycota</taxon>
        <taxon>Pezizomycotina</taxon>
        <taxon>Dothideomycetes</taxon>
        <taxon>Pleosporomycetidae</taxon>
        <taxon>Venturiales</taxon>
        <taxon>Cylindrosympodiaceae</taxon>
        <taxon>Tothia</taxon>
    </lineage>
</organism>
<dbReference type="AlphaFoldDB" id="A0A9P4TXB0"/>